<dbReference type="Gene3D" id="3.40.605.10">
    <property type="entry name" value="Aldehyde Dehydrogenase, Chain A, domain 1"/>
    <property type="match status" value="1"/>
</dbReference>
<dbReference type="GO" id="GO:0016491">
    <property type="term" value="F:oxidoreductase activity"/>
    <property type="evidence" value="ECO:0007669"/>
    <property type="project" value="InterPro"/>
</dbReference>
<dbReference type="Pfam" id="PF00171">
    <property type="entry name" value="Aldedh"/>
    <property type="match status" value="1"/>
</dbReference>
<proteinExistence type="predicted"/>
<dbReference type="AlphaFoldDB" id="A0A0L6V074"/>
<dbReference type="EMBL" id="LAVV01007966">
    <property type="protein sequence ID" value="KNZ54176.1"/>
    <property type="molecule type" value="Genomic_DNA"/>
</dbReference>
<evidence type="ECO:0000313" key="2">
    <source>
        <dbReference type="EMBL" id="KNZ54176.1"/>
    </source>
</evidence>
<accession>A0A0L6V074</accession>
<organism evidence="2 3">
    <name type="scientific">Puccinia sorghi</name>
    <dbReference type="NCBI Taxonomy" id="27349"/>
    <lineage>
        <taxon>Eukaryota</taxon>
        <taxon>Fungi</taxon>
        <taxon>Dikarya</taxon>
        <taxon>Basidiomycota</taxon>
        <taxon>Pucciniomycotina</taxon>
        <taxon>Pucciniomycetes</taxon>
        <taxon>Pucciniales</taxon>
        <taxon>Pucciniaceae</taxon>
        <taxon>Puccinia</taxon>
    </lineage>
</organism>
<evidence type="ECO:0000259" key="1">
    <source>
        <dbReference type="Pfam" id="PF00171"/>
    </source>
</evidence>
<dbReference type="InterPro" id="IPR016162">
    <property type="entry name" value="Ald_DH_N"/>
</dbReference>
<dbReference type="Proteomes" id="UP000037035">
    <property type="component" value="Unassembled WGS sequence"/>
</dbReference>
<name>A0A0L6V074_9BASI</name>
<dbReference type="VEuPathDB" id="FungiDB:VP01_3017g1"/>
<dbReference type="InterPro" id="IPR015590">
    <property type="entry name" value="Aldehyde_DH_dom"/>
</dbReference>
<gene>
    <name evidence="2" type="ORF">VP01_3017g1</name>
</gene>
<protein>
    <submittedName>
        <fullName evidence="2">Aldehyde dehydrogenase (NAD+)</fullName>
    </submittedName>
</protein>
<reference evidence="2 3" key="1">
    <citation type="submission" date="2015-08" db="EMBL/GenBank/DDBJ databases">
        <title>Next Generation Sequencing and Analysis of the Genome of Puccinia sorghi L Schw, the Causal Agent of Maize Common Rust.</title>
        <authorList>
            <person name="Rochi L."/>
            <person name="Burguener G."/>
            <person name="Darino M."/>
            <person name="Turjanski A."/>
            <person name="Kreff E."/>
            <person name="Dieguez M.J."/>
            <person name="Sacco F."/>
        </authorList>
    </citation>
    <scope>NUCLEOTIDE SEQUENCE [LARGE SCALE GENOMIC DNA]</scope>
    <source>
        <strain evidence="2 3">RO10H11247</strain>
    </source>
</reference>
<feature type="domain" description="Aldehyde dehydrogenase" evidence="1">
    <location>
        <begin position="118"/>
        <end position="164"/>
    </location>
</feature>
<dbReference type="OrthoDB" id="310895at2759"/>
<dbReference type="InterPro" id="IPR016161">
    <property type="entry name" value="Ald_DH/histidinol_DH"/>
</dbReference>
<comment type="caution">
    <text evidence="2">The sequence shown here is derived from an EMBL/GenBank/DDBJ whole genome shotgun (WGS) entry which is preliminary data.</text>
</comment>
<evidence type="ECO:0000313" key="3">
    <source>
        <dbReference type="Proteomes" id="UP000037035"/>
    </source>
</evidence>
<sequence>MRVSQPPNSKSDSSILVSHSFLGGNEDDNVDSLHMSVAQSTKDDYKNIFSYLEDAKHHAGLFGSSSETSIGGGPKISCARAWHSISDFINFTNEKLQYNPKHFRYIINSRHSDFHQEVSGATTAGCAVVFKPAELNPLATLLFCEMVQDPCYPSGDFNGVNSYGPFGSPAHHWLQQMRIVLFGFTAENC</sequence>
<dbReference type="SUPFAM" id="SSF53720">
    <property type="entry name" value="ALDH-like"/>
    <property type="match status" value="1"/>
</dbReference>
<keyword evidence="3" id="KW-1185">Reference proteome</keyword>